<feature type="domain" description="Non-reducing end beta-L-arabinofuranosidase-like GH127 catalytic" evidence="1">
    <location>
        <begin position="52"/>
        <end position="353"/>
    </location>
</feature>
<dbReference type="KEGG" id="tsv:DSM104635_01761"/>
<evidence type="ECO:0000259" key="1">
    <source>
        <dbReference type="Pfam" id="PF07944"/>
    </source>
</evidence>
<dbReference type="SUPFAM" id="SSF48208">
    <property type="entry name" value="Six-hairpin glycosidases"/>
    <property type="match status" value="1"/>
</dbReference>
<dbReference type="EMBL" id="CP047045">
    <property type="protein sequence ID" value="QGZ94926.1"/>
    <property type="molecule type" value="Genomic_DNA"/>
</dbReference>
<feature type="domain" description="Non-reducing end beta-L-arabinofuranosidase-like GH127 middle" evidence="2">
    <location>
        <begin position="366"/>
        <end position="461"/>
    </location>
</feature>
<keyword evidence="4" id="KW-1185">Reference proteome</keyword>
<name>A0A6I6MNM3_9CAUL</name>
<sequence length="584" mass="64913">MLQRLPVRAVSLSGEFGRRIDAIINQNILALNLDEVFLAPFRDRGDKGYIGFGKFIDAVCHLAATTNDPRLVELKRRAVDGLIATQEPDGYIGIIKEPAQRVQSLWDLHEGAYLIWGLLSDYILYENAAALDTATRLADFLIDQISDPSVVIDSRDGLLGFEIAALGLDRALIRLFKLTGDEKYLDFAKRSYETGAREIAVQHDLRDCNGHAYTFLSNRLAELDLFELSHDARLLSNSYSLIEFLTKQDGLLVTGSCSLWESFHNTQVGVGNVSETCAGTYVARFMDAMVRIAGDSLYGDILERDIYNALFAATTPDGRFSRYHTPFEGERCLDPHAPRFCCANNNKRFLADLSSWIYYLDPDEKTVVVNLYSASRAKIELDGVSLVVEQDTAYPRNGDVRIKVDPSTEVEFTLKLRIPRWCKSASFSINGGAATEAASGAFHAIKRVWKTGDTIELRLPMAIRFVRGRRAQFGRVAVMRGPVIYTYNPEQNTIAEQLPNFDIRAAAINPDEAEMQIASRDLSGATACNIAAWPPSPIINPYPQVPQTTLTLTEYPDPGGRAIYFLVPNLSSSALVDDELISAR</sequence>
<evidence type="ECO:0000259" key="2">
    <source>
        <dbReference type="Pfam" id="PF20736"/>
    </source>
</evidence>
<accession>A0A6I6MNM3</accession>
<dbReference type="PANTHER" id="PTHR43465">
    <property type="entry name" value="DUF1680 DOMAIN PROTEIN (AFU_ORTHOLOGUE AFUA_1G08910)"/>
    <property type="match status" value="1"/>
</dbReference>
<evidence type="ECO:0000313" key="3">
    <source>
        <dbReference type="EMBL" id="QGZ94926.1"/>
    </source>
</evidence>
<dbReference type="PANTHER" id="PTHR43465:SF2">
    <property type="entry name" value="DUF1680 DOMAIN PROTEIN (AFU_ORTHOLOGUE AFUA_1G08910)"/>
    <property type="match status" value="1"/>
</dbReference>
<protein>
    <recommendedName>
        <fullName evidence="5">Non-reducing end beta-L-arabinofuranosidase</fullName>
    </recommendedName>
</protein>
<proteinExistence type="predicted"/>
<evidence type="ECO:0000313" key="4">
    <source>
        <dbReference type="Proteomes" id="UP000431269"/>
    </source>
</evidence>
<gene>
    <name evidence="3" type="ORF">DSM104635_01761</name>
</gene>
<dbReference type="InterPro" id="IPR012878">
    <property type="entry name" value="Beta-AFase-like_GH127_cat"/>
</dbReference>
<dbReference type="AlphaFoldDB" id="A0A6I6MNM3"/>
<reference evidence="4" key="1">
    <citation type="submission" date="2019-12" db="EMBL/GenBank/DDBJ databases">
        <title>Complete genome of Terracaulis silvestris 0127_4.</title>
        <authorList>
            <person name="Vieira S."/>
            <person name="Riedel T."/>
            <person name="Sproer C."/>
            <person name="Pascual J."/>
            <person name="Boedeker C."/>
            <person name="Overmann J."/>
        </authorList>
    </citation>
    <scope>NUCLEOTIDE SEQUENCE [LARGE SCALE GENOMIC DNA]</scope>
    <source>
        <strain evidence="4">0127_4</strain>
    </source>
</reference>
<organism evidence="3 4">
    <name type="scientific">Terricaulis silvestris</name>
    <dbReference type="NCBI Taxonomy" id="2686094"/>
    <lineage>
        <taxon>Bacteria</taxon>
        <taxon>Pseudomonadati</taxon>
        <taxon>Pseudomonadota</taxon>
        <taxon>Alphaproteobacteria</taxon>
        <taxon>Caulobacterales</taxon>
        <taxon>Caulobacteraceae</taxon>
        <taxon>Terricaulis</taxon>
    </lineage>
</organism>
<dbReference type="Pfam" id="PF20736">
    <property type="entry name" value="Glyco_hydro127M"/>
    <property type="match status" value="1"/>
</dbReference>
<dbReference type="InterPro" id="IPR008928">
    <property type="entry name" value="6-hairpin_glycosidase_sf"/>
</dbReference>
<dbReference type="GO" id="GO:0005975">
    <property type="term" value="P:carbohydrate metabolic process"/>
    <property type="evidence" value="ECO:0007669"/>
    <property type="project" value="InterPro"/>
</dbReference>
<evidence type="ECO:0008006" key="5">
    <source>
        <dbReference type="Google" id="ProtNLM"/>
    </source>
</evidence>
<dbReference type="Proteomes" id="UP000431269">
    <property type="component" value="Chromosome"/>
</dbReference>
<dbReference type="InterPro" id="IPR049046">
    <property type="entry name" value="Beta-AFase-like_GH127_middle"/>
</dbReference>
<dbReference type="Pfam" id="PF07944">
    <property type="entry name" value="Beta-AFase-like_GH127_cat"/>
    <property type="match status" value="1"/>
</dbReference>
<dbReference type="InterPro" id="IPR049174">
    <property type="entry name" value="Beta-AFase-like"/>
</dbReference>